<accession>A0A0P8WU37</accession>
<reference evidence="2 3" key="1">
    <citation type="submission" date="2015-09" db="EMBL/GenBank/DDBJ databases">
        <title>Genome sequence of Oxobacter pfennigii DSM 3222.</title>
        <authorList>
            <person name="Poehlein A."/>
            <person name="Bengelsdorf F.R."/>
            <person name="Schiel-Bengelsdorf B."/>
            <person name="Duerre P."/>
            <person name="Daniel R."/>
        </authorList>
    </citation>
    <scope>NUCLEOTIDE SEQUENCE [LARGE SCALE GENOMIC DNA]</scope>
    <source>
        <strain evidence="2 3">DSM 3222</strain>
    </source>
</reference>
<dbReference type="InterPro" id="IPR042070">
    <property type="entry name" value="PucR_C-HTH_sf"/>
</dbReference>
<dbReference type="OrthoDB" id="212459at2"/>
<evidence type="ECO:0000313" key="3">
    <source>
        <dbReference type="Proteomes" id="UP000050326"/>
    </source>
</evidence>
<dbReference type="RefSeq" id="WP_054873460.1">
    <property type="nucleotide sequence ID" value="NZ_LKET01000014.1"/>
</dbReference>
<protein>
    <recommendedName>
        <fullName evidence="1">PucR C-terminal helix-turn-helix domain-containing protein</fullName>
    </recommendedName>
</protein>
<dbReference type="AlphaFoldDB" id="A0A0P8WU37"/>
<evidence type="ECO:0000313" key="2">
    <source>
        <dbReference type="EMBL" id="KPU46206.1"/>
    </source>
</evidence>
<comment type="caution">
    <text evidence="2">The sequence shown here is derived from an EMBL/GenBank/DDBJ whole genome shotgun (WGS) entry which is preliminary data.</text>
</comment>
<gene>
    <name evidence="2" type="ORF">OXPF_03160</name>
</gene>
<evidence type="ECO:0000259" key="1">
    <source>
        <dbReference type="Pfam" id="PF13556"/>
    </source>
</evidence>
<keyword evidence="3" id="KW-1185">Reference proteome</keyword>
<dbReference type="STRING" id="36849.OXPF_03160"/>
<dbReference type="InterPro" id="IPR025736">
    <property type="entry name" value="PucR_C-HTH_dom"/>
</dbReference>
<dbReference type="Proteomes" id="UP000050326">
    <property type="component" value="Unassembled WGS sequence"/>
</dbReference>
<sequence>MKISMWMVANQLEGKDAEFNINESARRYKSVHFELKKDCLVLVQNGQDALLMGEGENNYIRIKNIDKEDALELIQNIFDKYSDWDEMLYRNMEVQNFQNIIDESWDIFRSPLVFVDSNNKLLAMSGQVDYDLNPEWKHLSEYGYLSVTNYNIFEDIVKKLEAEPVNKPLYCVNPPTGDRASVLMSLVRYNNVVYGRITVLEYWRKLTQGDIHLMQYMCNIMGRVLYRINREDKKIFINNNILKLIQGQTVSQDEIDQFLMYMNWKKNHKYRMCIIAFKKPNIPKNAMLLIQEYLNSNLHFTPSFGLEDHFVLLFNESKMFFKEIIPKIRSSYIFNLETIFGTSLQFDSLNKLTLYVKQAHFAIKYGYQKNPEARFFTFYKHALDYILSSKDNDEKYYACHPDVLEIWNSNPSANNDSLLTLGEYLACERSLLQASKNLFMHKNTLSYRVNKIIANMAYDIGDKYTREYILTSIRMLFFLSK</sequence>
<dbReference type="EMBL" id="LKET01000014">
    <property type="protein sequence ID" value="KPU46206.1"/>
    <property type="molecule type" value="Genomic_DNA"/>
</dbReference>
<proteinExistence type="predicted"/>
<dbReference type="Pfam" id="PF13556">
    <property type="entry name" value="HTH_30"/>
    <property type="match status" value="1"/>
</dbReference>
<dbReference type="Gene3D" id="1.10.10.2840">
    <property type="entry name" value="PucR C-terminal helix-turn-helix domain"/>
    <property type="match status" value="1"/>
</dbReference>
<feature type="domain" description="PucR C-terminal helix-turn-helix" evidence="1">
    <location>
        <begin position="420"/>
        <end position="466"/>
    </location>
</feature>
<organism evidence="2 3">
    <name type="scientific">Oxobacter pfennigii</name>
    <dbReference type="NCBI Taxonomy" id="36849"/>
    <lineage>
        <taxon>Bacteria</taxon>
        <taxon>Bacillati</taxon>
        <taxon>Bacillota</taxon>
        <taxon>Clostridia</taxon>
        <taxon>Eubacteriales</taxon>
        <taxon>Clostridiaceae</taxon>
        <taxon>Oxobacter</taxon>
    </lineage>
</organism>
<name>A0A0P8WU37_9CLOT</name>